<feature type="transmembrane region" description="Helical" evidence="8">
    <location>
        <begin position="488"/>
        <end position="508"/>
    </location>
</feature>
<dbReference type="OrthoDB" id="9805788at2"/>
<dbReference type="InterPro" id="IPR028362">
    <property type="entry name" value="AlgI"/>
</dbReference>
<dbReference type="EMBL" id="AP019860">
    <property type="protein sequence ID" value="BBM81690.1"/>
    <property type="molecule type" value="Genomic_DNA"/>
</dbReference>
<comment type="subcellular location">
    <subcellularLocation>
        <location evidence="1">Cell membrane</location>
        <topology evidence="1">Multi-pass membrane protein</topology>
    </subcellularLocation>
</comment>
<dbReference type="GO" id="GO:0005886">
    <property type="term" value="C:plasma membrane"/>
    <property type="evidence" value="ECO:0007669"/>
    <property type="project" value="UniProtKB-SubCell"/>
</dbReference>
<feature type="transmembrane region" description="Helical" evidence="8">
    <location>
        <begin position="402"/>
        <end position="422"/>
    </location>
</feature>
<evidence type="ECO:0000256" key="1">
    <source>
        <dbReference type="ARBA" id="ARBA00004651"/>
    </source>
</evidence>
<proteinExistence type="inferred from homology"/>
<feature type="transmembrane region" description="Helical" evidence="8">
    <location>
        <begin position="48"/>
        <end position="66"/>
    </location>
</feature>
<evidence type="ECO:0000256" key="6">
    <source>
        <dbReference type="ARBA" id="ARBA00023136"/>
    </source>
</evidence>
<dbReference type="PIRSF" id="PIRSF016636">
    <property type="entry name" value="AlgI_DltB"/>
    <property type="match status" value="1"/>
</dbReference>
<dbReference type="KEGG" id="uam:UABAM_00029"/>
<evidence type="ECO:0000256" key="5">
    <source>
        <dbReference type="ARBA" id="ARBA00022989"/>
    </source>
</evidence>
<dbReference type="Pfam" id="PF03062">
    <property type="entry name" value="MBOAT"/>
    <property type="match status" value="1"/>
</dbReference>
<evidence type="ECO:0000313" key="10">
    <source>
        <dbReference type="Proteomes" id="UP000326354"/>
    </source>
</evidence>
<dbReference type="GO" id="GO:0042121">
    <property type="term" value="P:alginic acid biosynthetic process"/>
    <property type="evidence" value="ECO:0007669"/>
    <property type="project" value="InterPro"/>
</dbReference>
<evidence type="ECO:0000256" key="3">
    <source>
        <dbReference type="ARBA" id="ARBA00022475"/>
    </source>
</evidence>
<feature type="transmembrane region" description="Helical" evidence="8">
    <location>
        <begin position="456"/>
        <end position="476"/>
    </location>
</feature>
<dbReference type="InterPro" id="IPR004299">
    <property type="entry name" value="MBOAT_fam"/>
</dbReference>
<keyword evidence="5 8" id="KW-1133">Transmembrane helix</keyword>
<feature type="transmembrane region" description="Helical" evidence="8">
    <location>
        <begin position="373"/>
        <end position="390"/>
    </location>
</feature>
<accession>A0A5S9III6</accession>
<comment type="similarity">
    <text evidence="2 7">Belongs to the membrane-bound acyltransferase family.</text>
</comment>
<reference evidence="9 10" key="1">
    <citation type="submission" date="2019-08" db="EMBL/GenBank/DDBJ databases">
        <title>Complete genome sequence of Candidatus Uab amorphum.</title>
        <authorList>
            <person name="Shiratori T."/>
            <person name="Suzuki S."/>
            <person name="Kakizawa Y."/>
            <person name="Ishida K."/>
        </authorList>
    </citation>
    <scope>NUCLEOTIDE SEQUENCE [LARGE SCALE GENOMIC DNA]</scope>
    <source>
        <strain evidence="9 10">SRT547</strain>
    </source>
</reference>
<dbReference type="GO" id="GO:0016746">
    <property type="term" value="F:acyltransferase activity"/>
    <property type="evidence" value="ECO:0007669"/>
    <property type="project" value="UniProtKB-KW"/>
</dbReference>
<keyword evidence="4 8" id="KW-0812">Transmembrane</keyword>
<protein>
    <submittedName>
        <fullName evidence="9">Membrane-bound O-acyltransferase family protein</fullName>
    </submittedName>
</protein>
<keyword evidence="10" id="KW-1185">Reference proteome</keyword>
<organism evidence="9 10">
    <name type="scientific">Uabimicrobium amorphum</name>
    <dbReference type="NCBI Taxonomy" id="2596890"/>
    <lineage>
        <taxon>Bacteria</taxon>
        <taxon>Pseudomonadati</taxon>
        <taxon>Planctomycetota</taxon>
        <taxon>Candidatus Uabimicrobiia</taxon>
        <taxon>Candidatus Uabimicrobiales</taxon>
        <taxon>Candidatus Uabimicrobiaceae</taxon>
        <taxon>Candidatus Uabimicrobium</taxon>
    </lineage>
</organism>
<dbReference type="PANTHER" id="PTHR13285">
    <property type="entry name" value="ACYLTRANSFERASE"/>
    <property type="match status" value="1"/>
</dbReference>
<dbReference type="InterPro" id="IPR051085">
    <property type="entry name" value="MB_O-acyltransferase"/>
</dbReference>
<dbReference type="RefSeq" id="WP_151965963.1">
    <property type="nucleotide sequence ID" value="NZ_AP019860.1"/>
</dbReference>
<gene>
    <name evidence="9" type="ORF">UABAM_00029</name>
</gene>
<feature type="transmembrane region" description="Helical" evidence="8">
    <location>
        <begin position="78"/>
        <end position="102"/>
    </location>
</feature>
<dbReference type="AlphaFoldDB" id="A0A5S9III6"/>
<dbReference type="InterPro" id="IPR024194">
    <property type="entry name" value="Ac/AlaTfrase_AlgI/DltB"/>
</dbReference>
<dbReference type="PANTHER" id="PTHR13285:SF18">
    <property type="entry name" value="PROTEIN-CYSTEINE N-PALMITOYLTRANSFERASE RASP"/>
    <property type="match status" value="1"/>
</dbReference>
<name>A0A5S9III6_UABAM</name>
<evidence type="ECO:0000256" key="2">
    <source>
        <dbReference type="ARBA" id="ARBA00010323"/>
    </source>
</evidence>
<evidence type="ECO:0000256" key="7">
    <source>
        <dbReference type="PIRNR" id="PIRNR016636"/>
    </source>
</evidence>
<dbReference type="PIRSF" id="PIRSF500217">
    <property type="entry name" value="AlgI"/>
    <property type="match status" value="1"/>
</dbReference>
<evidence type="ECO:0000313" key="9">
    <source>
        <dbReference type="EMBL" id="BBM81690.1"/>
    </source>
</evidence>
<keyword evidence="7 9" id="KW-0012">Acyltransferase</keyword>
<sequence>MLFPTIEFSIFITLLILTIYVANCDSLYKALFTIITCAVFYAKKSLQYKLFLLAIVGLLLLFFIIFTHNKSTRRKIILLAASYIFYMYWNPAFICLILFSTIVDYYLSILIAKSPPSKKKTFLLMSIFCNLGILFFFKYANFFQDNLLLVMRIFGYDPSWTSLNIILPVGISFYTFQTMSYTIDVYKDELAPCSSPLDFALFVSFFPQLVAGPIVRAKEFLPQLKIPIKLNWDTESLFLIVRGLVKKVIIADNIAMFADFIFTSPQGFNSTIIWFATICFYIQIYCDFSGYSDMAIGIAKILGFHLPLNFDRPYFATNPSMFWKKWHISLSTWLRDYLYIPLGGNRQGTILTYRNLMLTMILGGLWHGASWNFILWGFLHGFALVLYHVWQKRFQKNFQHFVFKLMAFFAMQVWVLLTWITFRVTDFADMLYCLQKFVIFDFNFQFRNIGLGTSSLFLSALLVLFFYMLHLYSFFCGGIDKLLAKLPLWKMSLLCVMIGMILFALWPIQDKPFIYFQF</sequence>
<keyword evidence="7 9" id="KW-0808">Transferase</keyword>
<keyword evidence="6 7" id="KW-0472">Membrane</keyword>
<feature type="transmembrane region" description="Helical" evidence="8">
    <location>
        <begin position="122"/>
        <end position="140"/>
    </location>
</feature>
<keyword evidence="3 7" id="KW-1003">Cell membrane</keyword>
<feature type="transmembrane region" description="Helical" evidence="8">
    <location>
        <begin position="160"/>
        <end position="177"/>
    </location>
</feature>
<evidence type="ECO:0000256" key="8">
    <source>
        <dbReference type="SAM" id="Phobius"/>
    </source>
</evidence>
<evidence type="ECO:0000256" key="4">
    <source>
        <dbReference type="ARBA" id="ARBA00022692"/>
    </source>
</evidence>
<dbReference type="Proteomes" id="UP000326354">
    <property type="component" value="Chromosome"/>
</dbReference>